<keyword evidence="1" id="KW-0732">Signal</keyword>
<evidence type="ECO:0000313" key="3">
    <source>
        <dbReference type="Proteomes" id="UP001258994"/>
    </source>
</evidence>
<gene>
    <name evidence="2" type="ORF">RGQ13_09865</name>
</gene>
<protein>
    <submittedName>
        <fullName evidence="2">DUF3466 family protein</fullName>
    </submittedName>
</protein>
<dbReference type="InterPro" id="IPR022562">
    <property type="entry name" value="DUF3466"/>
</dbReference>
<feature type="chain" id="PRO_5047392050" evidence="1">
    <location>
        <begin position="25"/>
        <end position="606"/>
    </location>
</feature>
<proteinExistence type="predicted"/>
<evidence type="ECO:0000256" key="1">
    <source>
        <dbReference type="SAM" id="SignalP"/>
    </source>
</evidence>
<reference evidence="3" key="1">
    <citation type="submission" date="2023-09" db="EMBL/GenBank/DDBJ databases">
        <authorList>
            <person name="Li S."/>
            <person name="Li X."/>
            <person name="Zhang C."/>
            <person name="Zhao Z."/>
        </authorList>
    </citation>
    <scope>NUCLEOTIDE SEQUENCE [LARGE SCALE GENOMIC DNA]</scope>
    <source>
        <strain evidence="3">SQ149</strain>
    </source>
</reference>
<feature type="signal peptide" evidence="1">
    <location>
        <begin position="1"/>
        <end position="24"/>
    </location>
</feature>
<organism evidence="2 3">
    <name type="scientific">Thalassotalea psychrophila</name>
    <dbReference type="NCBI Taxonomy" id="3065647"/>
    <lineage>
        <taxon>Bacteria</taxon>
        <taxon>Pseudomonadati</taxon>
        <taxon>Pseudomonadota</taxon>
        <taxon>Gammaproteobacteria</taxon>
        <taxon>Alteromonadales</taxon>
        <taxon>Colwelliaceae</taxon>
        <taxon>Thalassotalea</taxon>
    </lineage>
</organism>
<name>A0ABY9TNW2_9GAMM</name>
<dbReference type="Pfam" id="PF11949">
    <property type="entry name" value="DUF3466"/>
    <property type="match status" value="1"/>
</dbReference>
<evidence type="ECO:0000313" key="2">
    <source>
        <dbReference type="EMBL" id="WNC70452.1"/>
    </source>
</evidence>
<keyword evidence="3" id="KW-1185">Reference proteome</keyword>
<accession>A0ABY9TNW2</accession>
<sequence>MKTLIKSVLALSITGALIAPTAHAVTYTIEDLGIVTPVENTYGIEQNNNGQVLLSGQTTYNFPVQFQYFDEDGDDFDEIIRLANNTHDQFYDLFRIDDEAEDALRAGNPDANALSWTIRWLRGKGSTFYQKYGDAQVYIFEPNTASATELPIFDVAFEDAFEGNESLTRSTIDVAKGITDEGLVFGHSSAPFLPLPPFDDGGSELEVHWVNEFTSRGWIKSVDGSINFELTPFTELDPETNHYGGLSAVNDIASINGNTIAIGTSSVGLNPNAVEDLEEEGDYCDDREDDLPFEACVQIIRANLYYSNAFKWEVDPTGTIVTTTDLGRGVINIHEDDKRPFTSAAVSVNDSGIIVGYSHFWWDEDETTPSRGESVGSFAAIFKDDEIIDFTDRDDYFESRALDINNNGIFTGYMYTYVNGKARTKFYYANANEAEITPVFPIDFFKGSSSYPHGINNNGMIVGEGEVEDFVDSPSTPRRRHGFLYSINDDAFYNVNQFLSCEDQEKYVIVEARDVNEENVILGTAWVKAPKLDSKGEPFSIDGEVIPDAEQDVLVAVKLTPTGEEFQINDCSEELGEKTERRGASLGFLSILAGMSLWFRRRKFNH</sequence>
<dbReference type="RefSeq" id="WP_348389592.1">
    <property type="nucleotide sequence ID" value="NZ_CP134145.1"/>
</dbReference>
<dbReference type="EMBL" id="CP134145">
    <property type="protein sequence ID" value="WNC70452.1"/>
    <property type="molecule type" value="Genomic_DNA"/>
</dbReference>
<dbReference type="Proteomes" id="UP001258994">
    <property type="component" value="Chromosome"/>
</dbReference>